<evidence type="ECO:0000313" key="2">
    <source>
        <dbReference type="Proteomes" id="UP000002624"/>
    </source>
</evidence>
<reference evidence="2" key="1">
    <citation type="submission" date="2009-05" db="EMBL/GenBank/DDBJ databases">
        <title>The genome sequence of Ajellomyces capsulatus strain H143.</title>
        <authorList>
            <person name="Champion M."/>
            <person name="Cuomo C.A."/>
            <person name="Ma L.-J."/>
            <person name="Henn M.R."/>
            <person name="Sil A."/>
            <person name="Goldman B."/>
            <person name="Young S.K."/>
            <person name="Kodira C.D."/>
            <person name="Zeng Q."/>
            <person name="Koehrsen M."/>
            <person name="Alvarado L."/>
            <person name="Berlin A.M."/>
            <person name="Borenstein D."/>
            <person name="Chen Z."/>
            <person name="Engels R."/>
            <person name="Freedman E."/>
            <person name="Gellesch M."/>
            <person name="Goldberg J."/>
            <person name="Griggs A."/>
            <person name="Gujja S."/>
            <person name="Heiman D.I."/>
            <person name="Hepburn T.A."/>
            <person name="Howarth C."/>
            <person name="Jen D."/>
            <person name="Larson L."/>
            <person name="Lewis B."/>
            <person name="Mehta T."/>
            <person name="Park D."/>
            <person name="Pearson M."/>
            <person name="Roberts A."/>
            <person name="Saif S."/>
            <person name="Shea T.D."/>
            <person name="Shenoy N."/>
            <person name="Sisk P."/>
            <person name="Stolte C."/>
            <person name="Sykes S."/>
            <person name="Walk T."/>
            <person name="White J."/>
            <person name="Yandava C."/>
            <person name="Klein B."/>
            <person name="McEwen J.G."/>
            <person name="Puccia R."/>
            <person name="Goldman G.H."/>
            <person name="Felipe M.S."/>
            <person name="Nino-Vega G."/>
            <person name="San-Blas G."/>
            <person name="Taylor J.W."/>
            <person name="Mendoza L."/>
            <person name="Galagan J.E."/>
            <person name="Nusbaum C."/>
            <person name="Birren B.W."/>
        </authorList>
    </citation>
    <scope>NUCLEOTIDE SEQUENCE [LARGE SCALE GENOMIC DNA]</scope>
    <source>
        <strain evidence="2">H143</strain>
    </source>
</reference>
<name>C6H4U6_AJECH</name>
<organism evidence="1 2">
    <name type="scientific">Ajellomyces capsulatus (strain H143)</name>
    <name type="common">Darling's disease fungus</name>
    <name type="synonym">Histoplasma capsulatum</name>
    <dbReference type="NCBI Taxonomy" id="544712"/>
    <lineage>
        <taxon>Eukaryota</taxon>
        <taxon>Fungi</taxon>
        <taxon>Dikarya</taxon>
        <taxon>Ascomycota</taxon>
        <taxon>Pezizomycotina</taxon>
        <taxon>Eurotiomycetes</taxon>
        <taxon>Eurotiomycetidae</taxon>
        <taxon>Onygenales</taxon>
        <taxon>Ajellomycetaceae</taxon>
        <taxon>Histoplasma</taxon>
    </lineage>
</organism>
<dbReference type="GO" id="GO:1990904">
    <property type="term" value="C:ribonucleoprotein complex"/>
    <property type="evidence" value="ECO:0007669"/>
    <property type="project" value="UniProtKB-KW"/>
</dbReference>
<dbReference type="EMBL" id="GG692419">
    <property type="protein sequence ID" value="EER44688.1"/>
    <property type="molecule type" value="Genomic_DNA"/>
</dbReference>
<protein>
    <submittedName>
        <fullName evidence="1">Small nucleolar ribonucleoprotein complex subunit</fullName>
    </submittedName>
</protein>
<dbReference type="HOGENOM" id="CLU_2196159_0_0_1"/>
<gene>
    <name evidence="1" type="ORF">HCDG_00267</name>
</gene>
<dbReference type="AlphaFoldDB" id="C6H4U6"/>
<sequence>MSKINIKTTFEVANTIRPIYTGGSISLDASGRHLVTCVGEDVVITDLRAGGQLATIEGVRWSCGYKHINNPVSISPSNMLAIVVDADLLADAIGGTLSFNTSGAPQNP</sequence>
<evidence type="ECO:0000313" key="1">
    <source>
        <dbReference type="EMBL" id="EER44688.1"/>
    </source>
</evidence>
<accession>C6H4U6</accession>
<keyword evidence="1" id="KW-0687">Ribonucleoprotein</keyword>
<dbReference type="VEuPathDB" id="FungiDB:HCDG_00267"/>
<proteinExistence type="predicted"/>
<dbReference type="STRING" id="544712.C6H4U6"/>
<dbReference type="Proteomes" id="UP000002624">
    <property type="component" value="Unassembled WGS sequence"/>
</dbReference>